<dbReference type="PANTHER" id="PTHR36442">
    <property type="entry name" value="CYCLIC-DI-AMP PHOSPHODIESTERASE PGPH"/>
    <property type="match status" value="1"/>
</dbReference>
<feature type="region of interest" description="Disordered" evidence="1">
    <location>
        <begin position="111"/>
        <end position="159"/>
    </location>
</feature>
<keyword evidence="2" id="KW-0472">Membrane</keyword>
<dbReference type="InterPro" id="IPR011624">
    <property type="entry name" value="Metal-dep_PHydrolase_7TM_extra"/>
</dbReference>
<dbReference type="EMBL" id="JARAFO010000207">
    <property type="protein sequence ID" value="MDE1454839.1"/>
    <property type="molecule type" value="Genomic_DNA"/>
</dbReference>
<keyword evidence="2" id="KW-1133">Transmembrane helix</keyword>
<feature type="compositionally biased region" description="Basic and acidic residues" evidence="1">
    <location>
        <begin position="111"/>
        <end position="138"/>
    </location>
</feature>
<evidence type="ECO:0000256" key="2">
    <source>
        <dbReference type="SAM" id="Phobius"/>
    </source>
</evidence>
<feature type="domain" description="Metal-dependent phosphohydrolase 7TM extracellular" evidence="3">
    <location>
        <begin position="50"/>
        <end position="158"/>
    </location>
</feature>
<feature type="non-terminal residue" evidence="4">
    <location>
        <position position="159"/>
    </location>
</feature>
<name>A0AAW6KJX4_9BACI</name>
<reference evidence="4" key="1">
    <citation type="submission" date="2022-12" db="EMBL/GenBank/DDBJ databases">
        <title>Draft Genome Sequences of Bacillus licheniformis and Bacillus paralicheniformis strains isolated from Irish skim milk powders.</title>
        <authorList>
            <person name="Lourenco A."/>
            <person name="Li F."/>
            <person name="Geraldine D."/>
            <person name="Tobin J.T."/>
            <person name="Butler F."/>
            <person name="Jordan K."/>
            <person name="Obrien T."/>
        </authorList>
    </citation>
    <scope>NUCLEOTIDE SEQUENCE</scope>
    <source>
        <strain evidence="4">3370</strain>
    </source>
</reference>
<feature type="compositionally biased region" description="Basic and acidic residues" evidence="1">
    <location>
        <begin position="149"/>
        <end position="159"/>
    </location>
</feature>
<feature type="transmembrane region" description="Helical" evidence="2">
    <location>
        <begin position="20"/>
        <end position="41"/>
    </location>
</feature>
<feature type="compositionally biased region" description="Polar residues" evidence="1">
    <location>
        <begin position="139"/>
        <end position="148"/>
    </location>
</feature>
<organism evidence="4 5">
    <name type="scientific">Bacillus paralicheniformis</name>
    <dbReference type="NCBI Taxonomy" id="1648923"/>
    <lineage>
        <taxon>Bacteria</taxon>
        <taxon>Bacillati</taxon>
        <taxon>Bacillota</taxon>
        <taxon>Bacilli</taxon>
        <taxon>Bacillales</taxon>
        <taxon>Bacillaceae</taxon>
        <taxon>Bacillus</taxon>
    </lineage>
</organism>
<dbReference type="Proteomes" id="UP001216709">
    <property type="component" value="Unassembled WGS sequence"/>
</dbReference>
<dbReference type="AlphaFoldDB" id="A0AAW6KJX4"/>
<gene>
    <name evidence="4" type="ORF">PVN32_22085</name>
</gene>
<keyword evidence="2" id="KW-0812">Transmembrane</keyword>
<evidence type="ECO:0000313" key="4">
    <source>
        <dbReference type="EMBL" id="MDE1454839.1"/>
    </source>
</evidence>
<comment type="caution">
    <text evidence="4">The sequence shown here is derived from an EMBL/GenBank/DDBJ whole genome shotgun (WGS) entry which is preliminary data.</text>
</comment>
<evidence type="ECO:0000259" key="3">
    <source>
        <dbReference type="Pfam" id="PF07697"/>
    </source>
</evidence>
<evidence type="ECO:0000313" key="5">
    <source>
        <dbReference type="Proteomes" id="UP001216709"/>
    </source>
</evidence>
<sequence length="159" mass="18207">MKKKKRDGKFRPIRLENGRFLPVILYAALSALMFILLFFHVRPESLDLDLFSISENTIYAPATVEDQKATANKKQEAREEVPDQYTLKKEYSDNRVDLVSSIFDIIKEVKKESAEQEKKDKQAPSEKDQIKSVEEKLTSDVTDSLSQDSIKHLLKASDG</sequence>
<protein>
    <recommendedName>
        <fullName evidence="3">Metal-dependent phosphohydrolase 7TM extracellular domain-containing protein</fullName>
    </recommendedName>
</protein>
<dbReference type="InterPro" id="IPR052722">
    <property type="entry name" value="PgpH_phosphodiesterase"/>
</dbReference>
<proteinExistence type="predicted"/>
<dbReference type="Pfam" id="PF07697">
    <property type="entry name" value="7TMR-HDED"/>
    <property type="match status" value="1"/>
</dbReference>
<evidence type="ECO:0000256" key="1">
    <source>
        <dbReference type="SAM" id="MobiDB-lite"/>
    </source>
</evidence>
<accession>A0AAW6KJX4</accession>
<dbReference type="PANTHER" id="PTHR36442:SF1">
    <property type="entry name" value="CYCLIC-DI-AMP PHOSPHODIESTERASE PGPH"/>
    <property type="match status" value="1"/>
</dbReference>